<dbReference type="OrthoDB" id="8657476at2"/>
<accession>A0A641ANL7</accession>
<evidence type="ECO:0000313" key="1">
    <source>
        <dbReference type="EMBL" id="KAA1378456.1"/>
    </source>
</evidence>
<reference evidence="1" key="1">
    <citation type="submission" date="2019-09" db="EMBL/GenBank/DDBJ databases">
        <authorList>
            <person name="Li J."/>
        </authorList>
    </citation>
    <scope>NUCLEOTIDE SEQUENCE [LARGE SCALE GENOMIC DNA]</scope>
    <source>
        <strain evidence="1">NRBC 14897</strain>
    </source>
</reference>
<keyword evidence="2" id="KW-1185">Reference proteome</keyword>
<proteinExistence type="predicted"/>
<dbReference type="AlphaFoldDB" id="A0A641ANL7"/>
<sequence length="129" mass="14327">MTDRDLFRLSTGDEPSLTLDCGSTPVDDLVLIRDTEPNGYFWEGVLTFIDPKLANSLELDSEAGVFCAYGDRPLLSQAQLSLEPYVMDTERMSALLDRADAEGIHLEGLADPTPAERPGLLSRLFRRHD</sequence>
<evidence type="ECO:0000313" key="2">
    <source>
        <dbReference type="Proteomes" id="UP001515100"/>
    </source>
</evidence>
<dbReference type="EMBL" id="SDPP02000002">
    <property type="protein sequence ID" value="KAA1378456.1"/>
    <property type="molecule type" value="Genomic_DNA"/>
</dbReference>
<gene>
    <name evidence="1" type="ORF">ESP62_008870</name>
</gene>
<name>A0A641ANL7_9ACTN</name>
<dbReference type="Proteomes" id="UP001515100">
    <property type="component" value="Unassembled WGS sequence"/>
</dbReference>
<organism evidence="1 2">
    <name type="scientific">Aeromicrobium fastidiosum</name>
    <dbReference type="NCBI Taxonomy" id="52699"/>
    <lineage>
        <taxon>Bacteria</taxon>
        <taxon>Bacillati</taxon>
        <taxon>Actinomycetota</taxon>
        <taxon>Actinomycetes</taxon>
        <taxon>Propionibacteriales</taxon>
        <taxon>Nocardioidaceae</taxon>
        <taxon>Aeromicrobium</taxon>
    </lineage>
</organism>
<protein>
    <submittedName>
        <fullName evidence="1">Uncharacterized protein</fullName>
    </submittedName>
</protein>
<dbReference type="RefSeq" id="WP_129182621.1">
    <property type="nucleotide sequence ID" value="NZ_JAGIOG010000001.1"/>
</dbReference>
<comment type="caution">
    <text evidence="1">The sequence shown here is derived from an EMBL/GenBank/DDBJ whole genome shotgun (WGS) entry which is preliminary data.</text>
</comment>